<proteinExistence type="inferred from homology"/>
<keyword evidence="4" id="KW-1185">Reference proteome</keyword>
<dbReference type="PROSITE" id="PS50164">
    <property type="entry name" value="GIY_YIG"/>
    <property type="match status" value="1"/>
</dbReference>
<comment type="caution">
    <text evidence="3">The sequence shown here is derived from an EMBL/GenBank/DDBJ whole genome shotgun (WGS) entry which is preliminary data.</text>
</comment>
<dbReference type="Pfam" id="PF01541">
    <property type="entry name" value="GIY-YIG"/>
    <property type="match status" value="1"/>
</dbReference>
<dbReference type="EMBL" id="JACGXA010000001">
    <property type="protein sequence ID" value="MBA8802336.1"/>
    <property type="molecule type" value="Genomic_DNA"/>
</dbReference>
<organism evidence="3 4">
    <name type="scientific">Nocardioides ginsengisegetis</name>
    <dbReference type="NCBI Taxonomy" id="661491"/>
    <lineage>
        <taxon>Bacteria</taxon>
        <taxon>Bacillati</taxon>
        <taxon>Actinomycetota</taxon>
        <taxon>Actinomycetes</taxon>
        <taxon>Propionibacteriales</taxon>
        <taxon>Nocardioidaceae</taxon>
        <taxon>Nocardioides</taxon>
    </lineage>
</organism>
<dbReference type="PANTHER" id="PTHR34477:SF1">
    <property type="entry name" value="UPF0213 PROTEIN YHBQ"/>
    <property type="match status" value="1"/>
</dbReference>
<dbReference type="RefSeq" id="WP_182536735.1">
    <property type="nucleotide sequence ID" value="NZ_JACGXA010000001.1"/>
</dbReference>
<dbReference type="CDD" id="cd10456">
    <property type="entry name" value="GIY-YIG_UPF0213"/>
    <property type="match status" value="1"/>
</dbReference>
<evidence type="ECO:0000256" key="1">
    <source>
        <dbReference type="ARBA" id="ARBA00007435"/>
    </source>
</evidence>
<dbReference type="Proteomes" id="UP000580910">
    <property type="component" value="Unassembled WGS sequence"/>
</dbReference>
<dbReference type="SUPFAM" id="SSF82771">
    <property type="entry name" value="GIY-YIG endonuclease"/>
    <property type="match status" value="1"/>
</dbReference>
<dbReference type="InterPro" id="IPR050190">
    <property type="entry name" value="UPF0213_domain"/>
</dbReference>
<keyword evidence="3" id="KW-0255">Endonuclease</keyword>
<sequence length="94" mass="10872">MAAFVYMLRCSDGTYYVGSTRNLEHRVWQHNCTDEGAAYTRKRRPVTLVWSGEFEHVGAAFAFEKQLAGWSRAKKEALIRGDFDVLPFLARRRT</sequence>
<gene>
    <name evidence="3" type="ORF">FB382_000627</name>
</gene>
<evidence type="ECO:0000259" key="2">
    <source>
        <dbReference type="PROSITE" id="PS50164"/>
    </source>
</evidence>
<name>A0A7W3IXC1_9ACTN</name>
<evidence type="ECO:0000313" key="4">
    <source>
        <dbReference type="Proteomes" id="UP000580910"/>
    </source>
</evidence>
<keyword evidence="3" id="KW-0540">Nuclease</keyword>
<dbReference type="AlphaFoldDB" id="A0A7W3IXC1"/>
<feature type="domain" description="GIY-YIG" evidence="2">
    <location>
        <begin position="1"/>
        <end position="77"/>
    </location>
</feature>
<comment type="similarity">
    <text evidence="1">Belongs to the UPF0213 family.</text>
</comment>
<dbReference type="InterPro" id="IPR035901">
    <property type="entry name" value="GIY-YIG_endonuc_sf"/>
</dbReference>
<dbReference type="Gene3D" id="3.40.1440.10">
    <property type="entry name" value="GIY-YIG endonuclease"/>
    <property type="match status" value="1"/>
</dbReference>
<dbReference type="InterPro" id="IPR000305">
    <property type="entry name" value="GIY-YIG_endonuc"/>
</dbReference>
<evidence type="ECO:0000313" key="3">
    <source>
        <dbReference type="EMBL" id="MBA8802336.1"/>
    </source>
</evidence>
<reference evidence="3 4" key="1">
    <citation type="submission" date="2020-07" db="EMBL/GenBank/DDBJ databases">
        <title>Sequencing the genomes of 1000 actinobacteria strains.</title>
        <authorList>
            <person name="Klenk H.-P."/>
        </authorList>
    </citation>
    <scope>NUCLEOTIDE SEQUENCE [LARGE SCALE GENOMIC DNA]</scope>
    <source>
        <strain evidence="3 4">DSM 21349</strain>
    </source>
</reference>
<dbReference type="PANTHER" id="PTHR34477">
    <property type="entry name" value="UPF0213 PROTEIN YHBQ"/>
    <property type="match status" value="1"/>
</dbReference>
<dbReference type="GO" id="GO:0004519">
    <property type="term" value="F:endonuclease activity"/>
    <property type="evidence" value="ECO:0007669"/>
    <property type="project" value="UniProtKB-KW"/>
</dbReference>
<accession>A0A7W3IXC1</accession>
<protein>
    <submittedName>
        <fullName evidence="3">Putative GIY-YIG superfamily endonuclease</fullName>
    </submittedName>
</protein>
<keyword evidence="3" id="KW-0378">Hydrolase</keyword>